<keyword evidence="3" id="KW-1185">Reference proteome</keyword>
<keyword evidence="1" id="KW-0472">Membrane</keyword>
<comment type="caution">
    <text evidence="2">The sequence shown here is derived from an EMBL/GenBank/DDBJ whole genome shotgun (WGS) entry which is preliminary data.</text>
</comment>
<name>U2YCY7_9EURY</name>
<feature type="transmembrane region" description="Helical" evidence="1">
    <location>
        <begin position="56"/>
        <end position="76"/>
    </location>
</feature>
<gene>
    <name evidence="2" type="ORF">MBEHAL_0261</name>
</gene>
<keyword evidence="1" id="KW-1133">Transmembrane helix</keyword>
<evidence type="ECO:0000313" key="3">
    <source>
        <dbReference type="Proteomes" id="UP000016986"/>
    </source>
</evidence>
<evidence type="ECO:0000256" key="1">
    <source>
        <dbReference type="SAM" id="Phobius"/>
    </source>
</evidence>
<protein>
    <submittedName>
        <fullName evidence="2">Uncharacterized protein</fullName>
    </submittedName>
</protein>
<feature type="transmembrane region" description="Helical" evidence="1">
    <location>
        <begin position="33"/>
        <end position="50"/>
    </location>
</feature>
<dbReference type="AlphaFoldDB" id="U2YCY7"/>
<feature type="transmembrane region" description="Helical" evidence="1">
    <location>
        <begin position="6"/>
        <end position="26"/>
    </location>
</feature>
<dbReference type="RefSeq" id="WP_020221429.1">
    <property type="nucleotide sequence ID" value="NZ_BANO01000061.1"/>
</dbReference>
<dbReference type="EMBL" id="BATA01000003">
    <property type="protein sequence ID" value="GAD51501.1"/>
    <property type="molecule type" value="Genomic_DNA"/>
</dbReference>
<evidence type="ECO:0000313" key="2">
    <source>
        <dbReference type="EMBL" id="GAD51501.1"/>
    </source>
</evidence>
<organism evidence="2 3">
    <name type="scientific">Halarchaeum acidiphilum MH1-52-1</name>
    <dbReference type="NCBI Taxonomy" id="1261545"/>
    <lineage>
        <taxon>Archaea</taxon>
        <taxon>Methanobacteriati</taxon>
        <taxon>Methanobacteriota</taxon>
        <taxon>Stenosarchaea group</taxon>
        <taxon>Halobacteria</taxon>
        <taxon>Halobacteriales</taxon>
        <taxon>Halobacteriaceae</taxon>
    </lineage>
</organism>
<sequence>MPAFGPGAVVLLLAQALVAAGVYAVATRHGSRYPRVGAVIVFLVGAAVLFTVPTLAVATGLLVLEAAAVALCYLFVRSRGGRGRPAA</sequence>
<proteinExistence type="predicted"/>
<keyword evidence="1" id="KW-0812">Transmembrane</keyword>
<reference evidence="2 3" key="1">
    <citation type="submission" date="2013-09" db="EMBL/GenBank/DDBJ databases">
        <title>Whole genome sequencing of Halarchaeum acidiphilum strain MH1-52-1.</title>
        <authorList>
            <person name="Shimane Y."/>
            <person name="Minegishi H."/>
            <person name="Nishi S."/>
            <person name="Echigo A."/>
            <person name="Shuto A."/>
            <person name="Konishi M."/>
            <person name="Ito T."/>
            <person name="Ohkuma M."/>
            <person name="Ohta Y."/>
            <person name="Nagano Y."/>
            <person name="Tsubouchi T."/>
            <person name="Mori K."/>
            <person name="Usui K."/>
            <person name="Kamekura M."/>
            <person name="Usami R."/>
            <person name="Takaki Y."/>
            <person name="Hatada Y."/>
        </authorList>
    </citation>
    <scope>NUCLEOTIDE SEQUENCE [LARGE SCALE GENOMIC DNA]</scope>
    <source>
        <strain evidence="2 3">JCM 16109</strain>
    </source>
</reference>
<accession>U2YCY7</accession>
<dbReference type="Proteomes" id="UP000016986">
    <property type="component" value="Unassembled WGS sequence"/>
</dbReference>